<protein>
    <submittedName>
        <fullName evidence="1">Uncharacterized protein</fullName>
    </submittedName>
</protein>
<keyword evidence="2" id="KW-1185">Reference proteome</keyword>
<reference evidence="1 2" key="1">
    <citation type="journal article" date="2023" name="G3 (Bethesda)">
        <title>A haplotype-resolved chromosome-scale genome for Quercus rubra L. provides insights into the genetics of adaptive traits for red oak species.</title>
        <authorList>
            <person name="Kapoor B."/>
            <person name="Jenkins J."/>
            <person name="Schmutz J."/>
            <person name="Zhebentyayeva T."/>
            <person name="Kuelheim C."/>
            <person name="Coggeshall M."/>
            <person name="Heim C."/>
            <person name="Lasky J.R."/>
            <person name="Leites L."/>
            <person name="Islam-Faridi N."/>
            <person name="Romero-Severson J."/>
            <person name="DeLeo V.L."/>
            <person name="Lucas S.M."/>
            <person name="Lazic D."/>
            <person name="Gailing O."/>
            <person name="Carlson J."/>
            <person name="Staton M."/>
        </authorList>
    </citation>
    <scope>NUCLEOTIDE SEQUENCE [LARGE SCALE GENOMIC DNA]</scope>
    <source>
        <strain evidence="1">Pseudo-F2</strain>
    </source>
</reference>
<accession>A0AAN7EMI6</accession>
<dbReference type="Proteomes" id="UP001324115">
    <property type="component" value="Unassembled WGS sequence"/>
</dbReference>
<proteinExistence type="predicted"/>
<sequence>MAWMKWDKLCEPKIEGGMGFRDLRAFNLALLAKQGWRLQQGGNSLFYRVFKNKYFPNEDFIHARKGHRPSFAWRSIWSAQSLINDGVKWQVGNGQHINIWKDKWTNNPTTFRISSPQRILPMETRVSALINAESGAWKTNMVREVFLEHDADSILSIPLSTTLPADRLVWTAAANGKFNVKSAYH</sequence>
<dbReference type="PANTHER" id="PTHR33116:SF86">
    <property type="entry name" value="REVERSE TRANSCRIPTASE DOMAIN-CONTAINING PROTEIN"/>
    <property type="match status" value="1"/>
</dbReference>
<name>A0AAN7EMI6_QUERU</name>
<dbReference type="PANTHER" id="PTHR33116">
    <property type="entry name" value="REVERSE TRANSCRIPTASE ZINC-BINDING DOMAIN-CONTAINING PROTEIN-RELATED-RELATED"/>
    <property type="match status" value="1"/>
</dbReference>
<evidence type="ECO:0000313" key="1">
    <source>
        <dbReference type="EMBL" id="KAK4575894.1"/>
    </source>
</evidence>
<evidence type="ECO:0000313" key="2">
    <source>
        <dbReference type="Proteomes" id="UP001324115"/>
    </source>
</evidence>
<dbReference type="AlphaFoldDB" id="A0AAN7EMI6"/>
<organism evidence="1 2">
    <name type="scientific">Quercus rubra</name>
    <name type="common">Northern red oak</name>
    <name type="synonym">Quercus borealis</name>
    <dbReference type="NCBI Taxonomy" id="3512"/>
    <lineage>
        <taxon>Eukaryota</taxon>
        <taxon>Viridiplantae</taxon>
        <taxon>Streptophyta</taxon>
        <taxon>Embryophyta</taxon>
        <taxon>Tracheophyta</taxon>
        <taxon>Spermatophyta</taxon>
        <taxon>Magnoliopsida</taxon>
        <taxon>eudicotyledons</taxon>
        <taxon>Gunneridae</taxon>
        <taxon>Pentapetalae</taxon>
        <taxon>rosids</taxon>
        <taxon>fabids</taxon>
        <taxon>Fagales</taxon>
        <taxon>Fagaceae</taxon>
        <taxon>Quercus</taxon>
    </lineage>
</organism>
<dbReference type="EMBL" id="JAXUIC010000008">
    <property type="protein sequence ID" value="KAK4575894.1"/>
    <property type="molecule type" value="Genomic_DNA"/>
</dbReference>
<comment type="caution">
    <text evidence="1">The sequence shown here is derived from an EMBL/GenBank/DDBJ whole genome shotgun (WGS) entry which is preliminary data.</text>
</comment>
<gene>
    <name evidence="1" type="ORF">RGQ29_026733</name>
</gene>